<proteinExistence type="predicted"/>
<dbReference type="EnsemblPlants" id="AUR62021570-RA">
    <property type="protein sequence ID" value="AUR62021570-RA:cds"/>
    <property type="gene ID" value="AUR62021570"/>
</dbReference>
<accession>A0A803M0T8</accession>
<feature type="compositionally biased region" description="Basic and acidic residues" evidence="1">
    <location>
        <begin position="217"/>
        <end position="227"/>
    </location>
</feature>
<dbReference type="Gramene" id="AUR62021570-RA">
    <property type="protein sequence ID" value="AUR62021570-RA:cds"/>
    <property type="gene ID" value="AUR62021570"/>
</dbReference>
<dbReference type="AlphaFoldDB" id="A0A803M0T8"/>
<keyword evidence="3" id="KW-1185">Reference proteome</keyword>
<dbReference type="Proteomes" id="UP000596660">
    <property type="component" value="Unplaced"/>
</dbReference>
<organism evidence="2 3">
    <name type="scientific">Chenopodium quinoa</name>
    <name type="common">Quinoa</name>
    <dbReference type="NCBI Taxonomy" id="63459"/>
    <lineage>
        <taxon>Eukaryota</taxon>
        <taxon>Viridiplantae</taxon>
        <taxon>Streptophyta</taxon>
        <taxon>Embryophyta</taxon>
        <taxon>Tracheophyta</taxon>
        <taxon>Spermatophyta</taxon>
        <taxon>Magnoliopsida</taxon>
        <taxon>eudicotyledons</taxon>
        <taxon>Gunneridae</taxon>
        <taxon>Pentapetalae</taxon>
        <taxon>Caryophyllales</taxon>
        <taxon>Chenopodiaceae</taxon>
        <taxon>Chenopodioideae</taxon>
        <taxon>Atripliceae</taxon>
        <taxon>Chenopodium</taxon>
    </lineage>
</organism>
<reference evidence="2" key="2">
    <citation type="submission" date="2021-03" db="UniProtKB">
        <authorList>
            <consortium name="EnsemblPlants"/>
        </authorList>
    </citation>
    <scope>IDENTIFICATION</scope>
</reference>
<protein>
    <submittedName>
        <fullName evidence="2">Uncharacterized protein</fullName>
    </submittedName>
</protein>
<name>A0A803M0T8_CHEQI</name>
<evidence type="ECO:0000313" key="2">
    <source>
        <dbReference type="EnsemblPlants" id="AUR62021570-RA:cds"/>
    </source>
</evidence>
<feature type="region of interest" description="Disordered" evidence="1">
    <location>
        <begin position="149"/>
        <end position="257"/>
    </location>
</feature>
<evidence type="ECO:0000313" key="3">
    <source>
        <dbReference type="Proteomes" id="UP000596660"/>
    </source>
</evidence>
<reference evidence="2" key="1">
    <citation type="journal article" date="2017" name="Nature">
        <title>The genome of Chenopodium quinoa.</title>
        <authorList>
            <person name="Jarvis D.E."/>
            <person name="Ho Y.S."/>
            <person name="Lightfoot D.J."/>
            <person name="Schmoeckel S.M."/>
            <person name="Li B."/>
            <person name="Borm T.J.A."/>
            <person name="Ohyanagi H."/>
            <person name="Mineta K."/>
            <person name="Michell C.T."/>
            <person name="Saber N."/>
            <person name="Kharbatia N.M."/>
            <person name="Rupper R.R."/>
            <person name="Sharp A.R."/>
            <person name="Dally N."/>
            <person name="Boughton B.A."/>
            <person name="Woo Y.H."/>
            <person name="Gao G."/>
            <person name="Schijlen E.G.W.M."/>
            <person name="Guo X."/>
            <person name="Momin A.A."/>
            <person name="Negrao S."/>
            <person name="Al-Babili S."/>
            <person name="Gehring C."/>
            <person name="Roessner U."/>
            <person name="Jung C."/>
            <person name="Murphy K."/>
            <person name="Arold S.T."/>
            <person name="Gojobori T."/>
            <person name="van der Linden C.G."/>
            <person name="van Loo E.N."/>
            <person name="Jellen E.N."/>
            <person name="Maughan P.J."/>
            <person name="Tester M."/>
        </authorList>
    </citation>
    <scope>NUCLEOTIDE SEQUENCE [LARGE SCALE GENOMIC DNA]</scope>
    <source>
        <strain evidence="2">cv. PI 614886</strain>
    </source>
</reference>
<sequence>MEKLGIFTLSSQVFNGNQKVDRRKNPPQKKKRYPPLYPRVRDCSYDYARRSSRLKDMETKRSLKEMGISIPEEWTTEVYTEEDEKLLGDCETIWTLDADSLGEDGDLVIESGFNSVAHYLILTRRAGATPKELNDGAEVVDLTAEEIAAAPHDEGSDYSAEWSGAESDDSDSEDETKGDKNNEEQPEKNDEEQLDENQVASAVKSIEAAESEDETEGEKNKEEQPDKNDEEQLDENQVASAEKSIEAAVATDRDEVL</sequence>
<evidence type="ECO:0000256" key="1">
    <source>
        <dbReference type="SAM" id="MobiDB-lite"/>
    </source>
</evidence>
<feature type="compositionally biased region" description="Basic and acidic residues" evidence="1">
    <location>
        <begin position="175"/>
        <end position="188"/>
    </location>
</feature>